<keyword evidence="2" id="KW-1185">Reference proteome</keyword>
<accession>A0A9N7U8S4</accession>
<name>A0A9N7U8S4_PLEPL</name>
<proteinExistence type="predicted"/>
<sequence length="114" mass="12991">MDPSSQAGFKLFLPVSSLSALLPSPTLTMSNLLCGRRLMEFRCWSPSQLSHDQSSTRPVSHQGSAEAWLYDSSDSRKSEIFTRKEQMYNRVNLEQESEVLKMEKEEEEDEEEGG</sequence>
<dbReference type="EMBL" id="CADEAL010000811">
    <property type="protein sequence ID" value="CAB1425518.1"/>
    <property type="molecule type" value="Genomic_DNA"/>
</dbReference>
<evidence type="ECO:0000313" key="2">
    <source>
        <dbReference type="Proteomes" id="UP001153269"/>
    </source>
</evidence>
<dbReference type="AlphaFoldDB" id="A0A9N7U8S4"/>
<comment type="caution">
    <text evidence="1">The sequence shown here is derived from an EMBL/GenBank/DDBJ whole genome shotgun (WGS) entry which is preliminary data.</text>
</comment>
<reference evidence="1" key="1">
    <citation type="submission" date="2020-03" db="EMBL/GenBank/DDBJ databases">
        <authorList>
            <person name="Weist P."/>
        </authorList>
    </citation>
    <scope>NUCLEOTIDE SEQUENCE</scope>
</reference>
<organism evidence="1 2">
    <name type="scientific">Pleuronectes platessa</name>
    <name type="common">European plaice</name>
    <dbReference type="NCBI Taxonomy" id="8262"/>
    <lineage>
        <taxon>Eukaryota</taxon>
        <taxon>Metazoa</taxon>
        <taxon>Chordata</taxon>
        <taxon>Craniata</taxon>
        <taxon>Vertebrata</taxon>
        <taxon>Euteleostomi</taxon>
        <taxon>Actinopterygii</taxon>
        <taxon>Neopterygii</taxon>
        <taxon>Teleostei</taxon>
        <taxon>Neoteleostei</taxon>
        <taxon>Acanthomorphata</taxon>
        <taxon>Carangaria</taxon>
        <taxon>Pleuronectiformes</taxon>
        <taxon>Pleuronectoidei</taxon>
        <taxon>Pleuronectidae</taxon>
        <taxon>Pleuronectes</taxon>
    </lineage>
</organism>
<protein>
    <submittedName>
        <fullName evidence="1">Uncharacterized protein</fullName>
    </submittedName>
</protein>
<gene>
    <name evidence="1" type="ORF">PLEPLA_LOCUS13448</name>
</gene>
<dbReference type="Proteomes" id="UP001153269">
    <property type="component" value="Unassembled WGS sequence"/>
</dbReference>
<evidence type="ECO:0000313" key="1">
    <source>
        <dbReference type="EMBL" id="CAB1425518.1"/>
    </source>
</evidence>